<accession>A0A0H1R7Z5</accession>
<dbReference type="EMBL" id="LCYG01000058">
    <property type="protein sequence ID" value="KLK91194.1"/>
    <property type="molecule type" value="Genomic_DNA"/>
</dbReference>
<organism evidence="2 3">
    <name type="scientific">Microvirga vignae</name>
    <dbReference type="NCBI Taxonomy" id="1225564"/>
    <lineage>
        <taxon>Bacteria</taxon>
        <taxon>Pseudomonadati</taxon>
        <taxon>Pseudomonadota</taxon>
        <taxon>Alphaproteobacteria</taxon>
        <taxon>Hyphomicrobiales</taxon>
        <taxon>Methylobacteriaceae</taxon>
        <taxon>Microvirga</taxon>
    </lineage>
</organism>
<dbReference type="Pfam" id="PF17398">
    <property type="entry name" value="NolB"/>
    <property type="match status" value="1"/>
</dbReference>
<reference evidence="2 3" key="1">
    <citation type="submission" date="2015-05" db="EMBL/GenBank/DDBJ databases">
        <title>Draft genome sequence of Microvirga vignae strain BR3299, a novel nitrogen fixing bacteria isolated from Brazil semi-aired region.</title>
        <authorList>
            <person name="Zilli J.E."/>
            <person name="Passos S.R."/>
            <person name="Leite J."/>
            <person name="Baldani J.I."/>
            <person name="Xavier G.R."/>
            <person name="Rumjaneck N.G."/>
            <person name="Simoes-Araujo J.L."/>
        </authorList>
    </citation>
    <scope>NUCLEOTIDE SEQUENCE [LARGE SCALE GENOMIC DNA]</scope>
    <source>
        <strain evidence="2 3">BR3299</strain>
    </source>
</reference>
<dbReference type="PATRIC" id="fig|1225564.3.peg.5669"/>
<dbReference type="AlphaFoldDB" id="A0A0H1R7Z5"/>
<proteinExistence type="predicted"/>
<sequence length="89" mass="9182">MYRSNTVPSAAASSESALAKSVQPGPAAQRLPRPKGVGVRTAGQPEGADRFEPMLANLRDVYNNAIQVSLVTKSTGAVTSSLNKLLSAG</sequence>
<evidence type="ECO:0000313" key="2">
    <source>
        <dbReference type="EMBL" id="KLK91194.1"/>
    </source>
</evidence>
<evidence type="ECO:0000256" key="1">
    <source>
        <dbReference type="SAM" id="MobiDB-lite"/>
    </source>
</evidence>
<gene>
    <name evidence="2" type="ORF">AA309_21575</name>
</gene>
<dbReference type="Proteomes" id="UP000035489">
    <property type="component" value="Unassembled WGS sequence"/>
</dbReference>
<evidence type="ECO:0008006" key="4">
    <source>
        <dbReference type="Google" id="ProtNLM"/>
    </source>
</evidence>
<feature type="compositionally biased region" description="Low complexity" evidence="1">
    <location>
        <begin position="9"/>
        <end position="21"/>
    </location>
</feature>
<evidence type="ECO:0000313" key="3">
    <source>
        <dbReference type="Proteomes" id="UP000035489"/>
    </source>
</evidence>
<keyword evidence="3" id="KW-1185">Reference proteome</keyword>
<name>A0A0H1R7Z5_9HYPH</name>
<comment type="caution">
    <text evidence="2">The sequence shown here is derived from an EMBL/GenBank/DDBJ whole genome shotgun (WGS) entry which is preliminary data.</text>
</comment>
<feature type="region of interest" description="Disordered" evidence="1">
    <location>
        <begin position="1"/>
        <end position="48"/>
    </location>
</feature>
<dbReference type="InterPro" id="IPR016775">
    <property type="entry name" value="Nodulation_NolB"/>
</dbReference>
<protein>
    <recommendedName>
        <fullName evidence="4">Nodulation protein</fullName>
    </recommendedName>
</protein>